<feature type="transmembrane region" description="Helical" evidence="8">
    <location>
        <begin position="179"/>
        <end position="197"/>
    </location>
</feature>
<accession>A0A318RSH1</accession>
<keyword evidence="7 8" id="KW-0472">Membrane</keyword>
<comment type="similarity">
    <text evidence="2">Belongs to the binding-protein-dependent transport system permease family. FecCD subfamily.</text>
</comment>
<dbReference type="CDD" id="cd06550">
    <property type="entry name" value="TM_ABC_iron-siderophores_like"/>
    <property type="match status" value="1"/>
</dbReference>
<dbReference type="OrthoDB" id="4455417at2"/>
<protein>
    <submittedName>
        <fullName evidence="9">Iron complex transport system permease protein</fullName>
    </submittedName>
</protein>
<dbReference type="AlphaFoldDB" id="A0A318RSH1"/>
<evidence type="ECO:0000256" key="5">
    <source>
        <dbReference type="ARBA" id="ARBA00022692"/>
    </source>
</evidence>
<comment type="subcellular location">
    <subcellularLocation>
        <location evidence="1">Cell membrane</location>
        <topology evidence="1">Multi-pass membrane protein</topology>
    </subcellularLocation>
</comment>
<evidence type="ECO:0000256" key="8">
    <source>
        <dbReference type="SAM" id="Phobius"/>
    </source>
</evidence>
<feature type="transmembrane region" description="Helical" evidence="8">
    <location>
        <begin position="306"/>
        <end position="323"/>
    </location>
</feature>
<keyword evidence="10" id="KW-1185">Reference proteome</keyword>
<dbReference type="Proteomes" id="UP000247591">
    <property type="component" value="Unassembled WGS sequence"/>
</dbReference>
<reference evidence="9 10" key="1">
    <citation type="submission" date="2018-06" db="EMBL/GenBank/DDBJ databases">
        <title>Genomic Encyclopedia of Type Strains, Phase IV (KMG-IV): sequencing the most valuable type-strain genomes for metagenomic binning, comparative biology and taxonomic classification.</title>
        <authorList>
            <person name="Goeker M."/>
        </authorList>
    </citation>
    <scope>NUCLEOTIDE SEQUENCE [LARGE SCALE GENOMIC DNA]</scope>
    <source>
        <strain evidence="9 10">DSM 45521</strain>
    </source>
</reference>
<evidence type="ECO:0000256" key="4">
    <source>
        <dbReference type="ARBA" id="ARBA00022475"/>
    </source>
</evidence>
<dbReference type="SUPFAM" id="SSF81345">
    <property type="entry name" value="ABC transporter involved in vitamin B12 uptake, BtuC"/>
    <property type="match status" value="1"/>
</dbReference>
<comment type="caution">
    <text evidence="9">The sequence shown here is derived from an EMBL/GenBank/DDBJ whole genome shotgun (WGS) entry which is preliminary data.</text>
</comment>
<proteinExistence type="inferred from homology"/>
<feature type="transmembrane region" description="Helical" evidence="8">
    <location>
        <begin position="94"/>
        <end position="112"/>
    </location>
</feature>
<dbReference type="RefSeq" id="WP_158539864.1">
    <property type="nucleotide sequence ID" value="NZ_QJSP01000001.1"/>
</dbReference>
<dbReference type="Gene3D" id="1.10.3470.10">
    <property type="entry name" value="ABC transporter involved in vitamin B12 uptake, BtuC"/>
    <property type="match status" value="1"/>
</dbReference>
<keyword evidence="4" id="KW-1003">Cell membrane</keyword>
<evidence type="ECO:0000256" key="6">
    <source>
        <dbReference type="ARBA" id="ARBA00022989"/>
    </source>
</evidence>
<dbReference type="PANTHER" id="PTHR30472">
    <property type="entry name" value="FERRIC ENTEROBACTIN TRANSPORT SYSTEM PERMEASE PROTEIN"/>
    <property type="match status" value="1"/>
</dbReference>
<dbReference type="InterPro" id="IPR000522">
    <property type="entry name" value="ABC_transptr_permease_BtuC"/>
</dbReference>
<dbReference type="GO" id="GO:0022857">
    <property type="term" value="F:transmembrane transporter activity"/>
    <property type="evidence" value="ECO:0007669"/>
    <property type="project" value="InterPro"/>
</dbReference>
<evidence type="ECO:0000313" key="9">
    <source>
        <dbReference type="EMBL" id="PYE20681.1"/>
    </source>
</evidence>
<name>A0A318RSH1_WILLI</name>
<sequence>MTIIGGPRASAVLGDLVDIGVDQVAEVRRVRRRGLLRECGVVAVLVVVLAAAFCLSLSLGDLWIPLPDVARVTLGLSADPPAPFIVGELRYPRAVMAVMVGLAFGMAGTILQQLVRNPLASPDIIGVTYGASATAVVAILVFGASGYVLSIWALIGGLGAAALVYGLAWRQGVTGYRMVLIGIGVGAVGESLTAYFLTRAKLYEASVALRWLTGSLNEASESRMHLLGWCLLVFVPIALVLSRWIRPLQLGDESARELGLRVETSRLSLVVASVLLASIATAAAGPVAFVALMAGPVAGLLTGKSGGGLISSGLVGALLVVISDMVGQHLFPQSLPVGVITGIIGAPYLIWLLVRMNRIGGAN</sequence>
<keyword evidence="3" id="KW-0813">Transport</keyword>
<feature type="transmembrane region" description="Helical" evidence="8">
    <location>
        <begin position="39"/>
        <end position="59"/>
    </location>
</feature>
<evidence type="ECO:0000313" key="10">
    <source>
        <dbReference type="Proteomes" id="UP000247591"/>
    </source>
</evidence>
<dbReference type="EMBL" id="QJSP01000001">
    <property type="protein sequence ID" value="PYE20681.1"/>
    <property type="molecule type" value="Genomic_DNA"/>
</dbReference>
<feature type="transmembrane region" description="Helical" evidence="8">
    <location>
        <begin position="226"/>
        <end position="246"/>
    </location>
</feature>
<feature type="transmembrane region" description="Helical" evidence="8">
    <location>
        <begin position="267"/>
        <end position="294"/>
    </location>
</feature>
<gene>
    <name evidence="9" type="ORF">DFR67_10170</name>
</gene>
<dbReference type="PANTHER" id="PTHR30472:SF24">
    <property type="entry name" value="FERRIC ENTEROBACTIN TRANSPORT SYSTEM PERMEASE PROTEIN FEPG"/>
    <property type="match status" value="1"/>
</dbReference>
<feature type="transmembrane region" description="Helical" evidence="8">
    <location>
        <begin position="335"/>
        <end position="354"/>
    </location>
</feature>
<evidence type="ECO:0000256" key="3">
    <source>
        <dbReference type="ARBA" id="ARBA00022448"/>
    </source>
</evidence>
<dbReference type="GO" id="GO:0005886">
    <property type="term" value="C:plasma membrane"/>
    <property type="evidence" value="ECO:0007669"/>
    <property type="project" value="UniProtKB-SubCell"/>
</dbReference>
<feature type="transmembrane region" description="Helical" evidence="8">
    <location>
        <begin position="149"/>
        <end position="167"/>
    </location>
</feature>
<evidence type="ECO:0000256" key="1">
    <source>
        <dbReference type="ARBA" id="ARBA00004651"/>
    </source>
</evidence>
<evidence type="ECO:0000256" key="2">
    <source>
        <dbReference type="ARBA" id="ARBA00007935"/>
    </source>
</evidence>
<dbReference type="InterPro" id="IPR037294">
    <property type="entry name" value="ABC_BtuC-like"/>
</dbReference>
<evidence type="ECO:0000256" key="7">
    <source>
        <dbReference type="ARBA" id="ARBA00023136"/>
    </source>
</evidence>
<organism evidence="9 10">
    <name type="scientific">Williamsia limnetica</name>
    <dbReference type="NCBI Taxonomy" id="882452"/>
    <lineage>
        <taxon>Bacteria</taxon>
        <taxon>Bacillati</taxon>
        <taxon>Actinomycetota</taxon>
        <taxon>Actinomycetes</taxon>
        <taxon>Mycobacteriales</taxon>
        <taxon>Nocardiaceae</taxon>
        <taxon>Williamsia</taxon>
    </lineage>
</organism>
<dbReference type="GO" id="GO:0033214">
    <property type="term" value="P:siderophore-iron import into cell"/>
    <property type="evidence" value="ECO:0007669"/>
    <property type="project" value="TreeGrafter"/>
</dbReference>
<feature type="transmembrane region" description="Helical" evidence="8">
    <location>
        <begin position="124"/>
        <end position="143"/>
    </location>
</feature>
<keyword evidence="5 8" id="KW-0812">Transmembrane</keyword>
<dbReference type="Pfam" id="PF01032">
    <property type="entry name" value="FecCD"/>
    <property type="match status" value="1"/>
</dbReference>
<keyword evidence="6 8" id="KW-1133">Transmembrane helix</keyword>